<accession>D8PZ09</accession>
<dbReference type="EMBL" id="GL377304">
    <property type="protein sequence ID" value="EFI98790.1"/>
    <property type="molecule type" value="Genomic_DNA"/>
</dbReference>
<dbReference type="GeneID" id="9585298"/>
<dbReference type="RefSeq" id="XP_003033693.1">
    <property type="nucleotide sequence ID" value="XM_003033647.1"/>
</dbReference>
<dbReference type="VEuPathDB" id="FungiDB:SCHCODRAFT_02597370"/>
<evidence type="ECO:0000313" key="1">
    <source>
        <dbReference type="EMBL" id="EFI98790.1"/>
    </source>
</evidence>
<gene>
    <name evidence="1" type="ORF">SCHCODRAFT_233207</name>
</gene>
<organism evidence="2">
    <name type="scientific">Schizophyllum commune (strain H4-8 / FGSC 9210)</name>
    <name type="common">Split gill fungus</name>
    <dbReference type="NCBI Taxonomy" id="578458"/>
    <lineage>
        <taxon>Eukaryota</taxon>
        <taxon>Fungi</taxon>
        <taxon>Dikarya</taxon>
        <taxon>Basidiomycota</taxon>
        <taxon>Agaricomycotina</taxon>
        <taxon>Agaricomycetes</taxon>
        <taxon>Agaricomycetidae</taxon>
        <taxon>Agaricales</taxon>
        <taxon>Schizophyllaceae</taxon>
        <taxon>Schizophyllum</taxon>
    </lineage>
</organism>
<dbReference type="KEGG" id="scm:SCHCO_02597370"/>
<sequence length="287" mass="32152">MVVGKKLPRCPGDVSPRVASHHHIDLALAGHPCFQAKGFESEYEQYVLRTRQARYSRHMHLFHCISLCGIAVKCRNACLRHSNSEPTPKRTVRASPPLLASAPVAPASAHVREDAKTEADGRRLHYSGNVCKSARTRHLEYKLGSLPWTTLMRHNHAPLGGAAKEARESFTEWNSRCQSLFRDLSAPSRACTGRREHIDDDLRYPLAGRDDVLSQSFPDYIPMRVMKGASRAHHLLFVWLCTLAALPPPAQSLEIDNDAVYAPRRLICCRAPARATTAHCLWTNRLV</sequence>
<keyword evidence="2" id="KW-1185">Reference proteome</keyword>
<dbReference type="AlphaFoldDB" id="D8PZ09"/>
<name>D8PZ09_SCHCM</name>
<evidence type="ECO:0000313" key="2">
    <source>
        <dbReference type="Proteomes" id="UP000007431"/>
    </source>
</evidence>
<dbReference type="InParanoid" id="D8PZ09"/>
<reference evidence="1 2" key="1">
    <citation type="journal article" date="2010" name="Nat. Biotechnol.">
        <title>Genome sequence of the model mushroom Schizophyllum commune.</title>
        <authorList>
            <person name="Ohm R.A."/>
            <person name="de Jong J.F."/>
            <person name="Lugones L.G."/>
            <person name="Aerts A."/>
            <person name="Kothe E."/>
            <person name="Stajich J.E."/>
            <person name="de Vries R.P."/>
            <person name="Record E."/>
            <person name="Levasseur A."/>
            <person name="Baker S.E."/>
            <person name="Bartholomew K.A."/>
            <person name="Coutinho P.M."/>
            <person name="Erdmann S."/>
            <person name="Fowler T.J."/>
            <person name="Gathman A.C."/>
            <person name="Lombard V."/>
            <person name="Henrissat B."/>
            <person name="Knabe N."/>
            <person name="Kuees U."/>
            <person name="Lilly W.W."/>
            <person name="Lindquist E."/>
            <person name="Lucas S."/>
            <person name="Magnuson J.K."/>
            <person name="Piumi F."/>
            <person name="Raudaskoski M."/>
            <person name="Salamov A."/>
            <person name="Schmutz J."/>
            <person name="Schwarze F.W.M.R."/>
            <person name="vanKuyk P.A."/>
            <person name="Horton J.S."/>
            <person name="Grigoriev I.V."/>
            <person name="Woesten H.A.B."/>
        </authorList>
    </citation>
    <scope>NUCLEOTIDE SEQUENCE [LARGE SCALE GENOMIC DNA]</scope>
    <source>
        <strain evidence="2">H4-8 / FGSC 9210</strain>
    </source>
</reference>
<proteinExistence type="predicted"/>
<dbReference type="HOGENOM" id="CLU_970306_0_0_1"/>
<protein>
    <submittedName>
        <fullName evidence="1">Uncharacterized protein</fullName>
    </submittedName>
</protein>
<dbReference type="Proteomes" id="UP000007431">
    <property type="component" value="Unassembled WGS sequence"/>
</dbReference>